<comment type="subcellular location">
    <subcellularLocation>
        <location evidence="1">Cell membrane</location>
        <topology evidence="1">Multi-pass membrane protein</topology>
    </subcellularLocation>
</comment>
<dbReference type="PANTHER" id="PTHR33451">
    <property type="entry name" value="MALATE-2H(+)/NA(+)-LACTATE ANTIPORTER"/>
    <property type="match status" value="1"/>
</dbReference>
<reference evidence="11 12" key="1">
    <citation type="submission" date="2019-11" db="EMBL/GenBank/DDBJ databases">
        <title>Bacillus lacus genome.</title>
        <authorList>
            <person name="Allen C.J."/>
            <person name="Newman J.D."/>
        </authorList>
    </citation>
    <scope>NUCLEOTIDE SEQUENCE [LARGE SCALE GENOMIC DNA]</scope>
    <source>
        <strain evidence="11 12">KCTC 33946</strain>
    </source>
</reference>
<comment type="similarity">
    <text evidence="8">Belongs to the NhaC Na(+)/H(+) (TC 2.A.35) antiporter family.</text>
</comment>
<proteinExistence type="inferred from homology"/>
<feature type="transmembrane region" description="Helical" evidence="9">
    <location>
        <begin position="199"/>
        <end position="216"/>
    </location>
</feature>
<evidence type="ECO:0000256" key="8">
    <source>
        <dbReference type="ARBA" id="ARBA00038435"/>
    </source>
</evidence>
<feature type="transmembrane region" description="Helical" evidence="9">
    <location>
        <begin position="356"/>
        <end position="380"/>
    </location>
</feature>
<dbReference type="EMBL" id="WKKI01000005">
    <property type="protein sequence ID" value="MRX71512.1"/>
    <property type="molecule type" value="Genomic_DNA"/>
</dbReference>
<evidence type="ECO:0000256" key="2">
    <source>
        <dbReference type="ARBA" id="ARBA00022448"/>
    </source>
</evidence>
<comment type="caution">
    <text evidence="11">The sequence shown here is derived from an EMBL/GenBank/DDBJ whole genome shotgun (WGS) entry which is preliminary data.</text>
</comment>
<protein>
    <submittedName>
        <fullName evidence="11">Na+/H+ antiporter NhaC</fullName>
    </submittedName>
</protein>
<gene>
    <name evidence="11" type="primary">nhaC</name>
    <name evidence="11" type="ORF">GJU40_04895</name>
</gene>
<feature type="transmembrane region" description="Helical" evidence="9">
    <location>
        <begin position="110"/>
        <end position="132"/>
    </location>
</feature>
<keyword evidence="4" id="KW-1003">Cell membrane</keyword>
<feature type="transmembrane region" description="Helical" evidence="9">
    <location>
        <begin position="12"/>
        <end position="33"/>
    </location>
</feature>
<keyword evidence="12" id="KW-1185">Reference proteome</keyword>
<dbReference type="PANTHER" id="PTHR33451:SF6">
    <property type="entry name" value="NA(+)_H(+) ANTIPORTER NHAC"/>
    <property type="match status" value="1"/>
</dbReference>
<feature type="transmembrane region" description="Helical" evidence="9">
    <location>
        <begin position="434"/>
        <end position="454"/>
    </location>
</feature>
<evidence type="ECO:0000259" key="10">
    <source>
        <dbReference type="Pfam" id="PF03553"/>
    </source>
</evidence>
<keyword evidence="3" id="KW-0050">Antiport</keyword>
<evidence type="ECO:0000256" key="4">
    <source>
        <dbReference type="ARBA" id="ARBA00022475"/>
    </source>
</evidence>
<evidence type="ECO:0000256" key="9">
    <source>
        <dbReference type="SAM" id="Phobius"/>
    </source>
</evidence>
<feature type="transmembrane region" description="Helical" evidence="9">
    <location>
        <begin position="236"/>
        <end position="256"/>
    </location>
</feature>
<evidence type="ECO:0000313" key="11">
    <source>
        <dbReference type="EMBL" id="MRX71512.1"/>
    </source>
</evidence>
<dbReference type="OrthoDB" id="9762978at2"/>
<feature type="transmembrane region" description="Helical" evidence="9">
    <location>
        <begin position="263"/>
        <end position="279"/>
    </location>
</feature>
<dbReference type="GO" id="GO:0015297">
    <property type="term" value="F:antiporter activity"/>
    <property type="evidence" value="ECO:0007669"/>
    <property type="project" value="UniProtKB-KW"/>
</dbReference>
<evidence type="ECO:0000256" key="6">
    <source>
        <dbReference type="ARBA" id="ARBA00022989"/>
    </source>
</evidence>
<evidence type="ECO:0000256" key="1">
    <source>
        <dbReference type="ARBA" id="ARBA00004651"/>
    </source>
</evidence>
<feature type="transmembrane region" description="Helical" evidence="9">
    <location>
        <begin position="77"/>
        <end position="104"/>
    </location>
</feature>
<keyword evidence="6 9" id="KW-1133">Transmembrane helix</keyword>
<evidence type="ECO:0000256" key="5">
    <source>
        <dbReference type="ARBA" id="ARBA00022692"/>
    </source>
</evidence>
<feature type="domain" description="Na+/H+ antiporter NhaC-like C-terminal" evidence="10">
    <location>
        <begin position="162"/>
        <end position="453"/>
    </location>
</feature>
<dbReference type="NCBIfam" id="TIGR00931">
    <property type="entry name" value="antiport_nhaC"/>
    <property type="match status" value="1"/>
</dbReference>
<evidence type="ECO:0000256" key="3">
    <source>
        <dbReference type="ARBA" id="ARBA00022449"/>
    </source>
</evidence>
<dbReference type="InterPro" id="IPR018461">
    <property type="entry name" value="Na/H_Antiport_NhaC-like_C"/>
</dbReference>
<dbReference type="Proteomes" id="UP000448867">
    <property type="component" value="Unassembled WGS sequence"/>
</dbReference>
<dbReference type="InterPro" id="IPR004770">
    <property type="entry name" value="Na/H_antiport_NhaC"/>
</dbReference>
<keyword evidence="5 9" id="KW-0812">Transmembrane</keyword>
<name>A0A7X2LZ28_9BACI</name>
<feature type="transmembrane region" description="Helical" evidence="9">
    <location>
        <begin position="316"/>
        <end position="336"/>
    </location>
</feature>
<evidence type="ECO:0000256" key="7">
    <source>
        <dbReference type="ARBA" id="ARBA00023136"/>
    </source>
</evidence>
<organism evidence="11 12">
    <name type="scientific">Metabacillus lacus</name>
    <dbReference type="NCBI Taxonomy" id="1983721"/>
    <lineage>
        <taxon>Bacteria</taxon>
        <taxon>Bacillati</taxon>
        <taxon>Bacillota</taxon>
        <taxon>Bacilli</taxon>
        <taxon>Bacillales</taxon>
        <taxon>Bacillaceae</taxon>
        <taxon>Metabacillus</taxon>
    </lineage>
</organism>
<feature type="transmembrane region" description="Helical" evidence="9">
    <location>
        <begin position="39"/>
        <end position="57"/>
    </location>
</feature>
<dbReference type="AlphaFoldDB" id="A0A7X2LZ28"/>
<keyword evidence="7 9" id="KW-0472">Membrane</keyword>
<dbReference type="Pfam" id="PF03553">
    <property type="entry name" value="Na_H_antiporter"/>
    <property type="match status" value="1"/>
</dbReference>
<dbReference type="GO" id="GO:0005886">
    <property type="term" value="C:plasma membrane"/>
    <property type="evidence" value="ECO:0007669"/>
    <property type="project" value="UniProtKB-SubCell"/>
</dbReference>
<accession>A0A7X2LZ28</accession>
<evidence type="ECO:0000313" key="12">
    <source>
        <dbReference type="Proteomes" id="UP000448867"/>
    </source>
</evidence>
<keyword evidence="2" id="KW-0813">Transport</keyword>
<sequence length="473" mass="50295">MNLQQSKTGFSFLESVIILIGFIIIIFGSLFYLKTEPHLPLLICLAGLGIAGLFKKYSWKNIEQGIVSGISKGVQPFILLAVIGMLIAAWLYSGTIPTVIVYSLEIIHPSYLLITALIGCTLISSLIGSAFTTISTVGIALMGVAAASGVPLEWAAGAVICGACFGDKMSPMSDTTNFASGVAGVDIFSHIKHMSKTTIPSYLLSFAVFFYAGSSFDLSNASTENLAIISNAIQETVNISLLTLLSPLAVIVLAVLRKPVIPSLLAGIVTAGITGWLLQPDTSLAEFLTVLQNGTAFDVQTEQAASILNRGGLQSMMWSISLILIAFGLGGLMEQLGVIRSLMNGLILGIQTKGKLVLATVASAFGVNLVTGEQYLSILIPGQSLLPVYDKLSVDKKFLSRSLEDAGTLMNPLIPWGVSGAFFSQSLGVSVIDYLPYAIFLYTAPLFSILFGFLPDKRRSASQPAGDFQRNQQ</sequence>
<dbReference type="RefSeq" id="WP_154306646.1">
    <property type="nucleotide sequence ID" value="NZ_WKKI01000005.1"/>
</dbReference>
<dbReference type="InterPro" id="IPR052180">
    <property type="entry name" value="NhaC_Na-H+_Antiporter"/>
</dbReference>